<sequence>MYIEKSRVSQLSGEMLLTIEICMWVFEFQPNKLPSIREGEKDPWKTQFAQQPPWLHYNVEVSPYFGTSAFFNSKFF</sequence>
<accession>A0A2C9VGD3</accession>
<keyword evidence="2" id="KW-1185">Reference proteome</keyword>
<dbReference type="Proteomes" id="UP000091857">
    <property type="component" value="Chromosome 8"/>
</dbReference>
<gene>
    <name evidence="1" type="ORF">MANES_08G147700v8</name>
</gene>
<comment type="caution">
    <text evidence="1">The sequence shown here is derived from an EMBL/GenBank/DDBJ whole genome shotgun (WGS) entry which is preliminary data.</text>
</comment>
<dbReference type="Gramene" id="Manes.08G147700.1.v8.1">
    <property type="protein sequence ID" value="Manes.08G147700.1.v8.1.CDS"/>
    <property type="gene ID" value="Manes.08G147700.v8.1"/>
</dbReference>
<proteinExistence type="predicted"/>
<dbReference type="AlphaFoldDB" id="A0A2C9VGD3"/>
<evidence type="ECO:0000313" key="2">
    <source>
        <dbReference type="Proteomes" id="UP000091857"/>
    </source>
</evidence>
<evidence type="ECO:0000313" key="1">
    <source>
        <dbReference type="EMBL" id="OAY44409.1"/>
    </source>
</evidence>
<organism evidence="1 2">
    <name type="scientific">Manihot esculenta</name>
    <name type="common">Cassava</name>
    <name type="synonym">Jatropha manihot</name>
    <dbReference type="NCBI Taxonomy" id="3983"/>
    <lineage>
        <taxon>Eukaryota</taxon>
        <taxon>Viridiplantae</taxon>
        <taxon>Streptophyta</taxon>
        <taxon>Embryophyta</taxon>
        <taxon>Tracheophyta</taxon>
        <taxon>Spermatophyta</taxon>
        <taxon>Magnoliopsida</taxon>
        <taxon>eudicotyledons</taxon>
        <taxon>Gunneridae</taxon>
        <taxon>Pentapetalae</taxon>
        <taxon>rosids</taxon>
        <taxon>fabids</taxon>
        <taxon>Malpighiales</taxon>
        <taxon>Euphorbiaceae</taxon>
        <taxon>Crotonoideae</taxon>
        <taxon>Manihoteae</taxon>
        <taxon>Manihot</taxon>
    </lineage>
</organism>
<name>A0A2C9VGD3_MANES</name>
<reference evidence="2" key="1">
    <citation type="journal article" date="2016" name="Nat. Biotechnol.">
        <title>Sequencing wild and cultivated cassava and related species reveals extensive interspecific hybridization and genetic diversity.</title>
        <authorList>
            <person name="Bredeson J.V."/>
            <person name="Lyons J.B."/>
            <person name="Prochnik S.E."/>
            <person name="Wu G.A."/>
            <person name="Ha C.M."/>
            <person name="Edsinger-Gonzales E."/>
            <person name="Grimwood J."/>
            <person name="Schmutz J."/>
            <person name="Rabbi I.Y."/>
            <person name="Egesi C."/>
            <person name="Nauluvula P."/>
            <person name="Lebot V."/>
            <person name="Ndunguru J."/>
            <person name="Mkamilo G."/>
            <person name="Bart R.S."/>
            <person name="Setter T.L."/>
            <person name="Gleadow R.M."/>
            <person name="Kulakow P."/>
            <person name="Ferguson M.E."/>
            <person name="Rounsley S."/>
            <person name="Rokhsar D.S."/>
        </authorList>
    </citation>
    <scope>NUCLEOTIDE SEQUENCE [LARGE SCALE GENOMIC DNA]</scope>
    <source>
        <strain evidence="2">cv. AM560-2</strain>
    </source>
</reference>
<dbReference type="EMBL" id="CM004394">
    <property type="protein sequence ID" value="OAY44409.1"/>
    <property type="molecule type" value="Genomic_DNA"/>
</dbReference>
<protein>
    <submittedName>
        <fullName evidence="1">Uncharacterized protein</fullName>
    </submittedName>
</protein>